<dbReference type="EMBL" id="JBFXLT010000033">
    <property type="protein sequence ID" value="KAL2814502.1"/>
    <property type="molecule type" value="Genomic_DNA"/>
</dbReference>
<evidence type="ECO:0000313" key="2">
    <source>
        <dbReference type="EMBL" id="KAL2814502.1"/>
    </source>
</evidence>
<name>A0ABR4HGF9_9EURO</name>
<sequence length="139" mass="15954">MAAQQEHPLISTIFTRTLMNQCYFHGIRAAAARALVKHVKEEINWLELFYLEKAFQELFCLPGSPITRSNNFSNRAAYILQLVISKAISKVHNNNNRKTLARVKHFLYNKLKFNDNSNNKVSNILLTGTKPYTNNVIST</sequence>
<dbReference type="InterPro" id="IPR037813">
    <property type="entry name" value="TAF2"/>
</dbReference>
<protein>
    <recommendedName>
        <fullName evidence="1">Transcription initiation factor TFIID subunit 2 TPR repeats domain-containing protein</fullName>
    </recommendedName>
</protein>
<keyword evidence="3" id="KW-1185">Reference proteome</keyword>
<dbReference type="PANTHER" id="PTHR15137:SF9">
    <property type="entry name" value="TRANSCRIPTION INITIATION FACTOR TFIID SUBUNIT 2"/>
    <property type="match status" value="1"/>
</dbReference>
<organism evidence="2 3">
    <name type="scientific">Aspergillus granulosus</name>
    <dbReference type="NCBI Taxonomy" id="176169"/>
    <lineage>
        <taxon>Eukaryota</taxon>
        <taxon>Fungi</taxon>
        <taxon>Dikarya</taxon>
        <taxon>Ascomycota</taxon>
        <taxon>Pezizomycotina</taxon>
        <taxon>Eurotiomycetes</taxon>
        <taxon>Eurotiomycetidae</taxon>
        <taxon>Eurotiales</taxon>
        <taxon>Aspergillaceae</taxon>
        <taxon>Aspergillus</taxon>
        <taxon>Aspergillus subgen. Nidulantes</taxon>
    </lineage>
</organism>
<dbReference type="PANTHER" id="PTHR15137">
    <property type="entry name" value="TRANSCRIPTION INITIATION FACTOR TFIID"/>
    <property type="match status" value="1"/>
</dbReference>
<feature type="domain" description="Transcription initiation factor TFIID subunit 2 TPR repeats" evidence="1">
    <location>
        <begin position="14"/>
        <end position="123"/>
    </location>
</feature>
<proteinExistence type="predicted"/>
<dbReference type="Proteomes" id="UP001610334">
    <property type="component" value="Unassembled WGS sequence"/>
</dbReference>
<evidence type="ECO:0000313" key="3">
    <source>
        <dbReference type="Proteomes" id="UP001610334"/>
    </source>
</evidence>
<accession>A0ABR4HGF9</accession>
<reference evidence="2 3" key="1">
    <citation type="submission" date="2024-07" db="EMBL/GenBank/DDBJ databases">
        <title>Section-level genome sequencing and comparative genomics of Aspergillus sections Usti and Cavernicolus.</title>
        <authorList>
            <consortium name="Lawrence Berkeley National Laboratory"/>
            <person name="Nybo J.L."/>
            <person name="Vesth T.C."/>
            <person name="Theobald S."/>
            <person name="Frisvad J.C."/>
            <person name="Larsen T.O."/>
            <person name="Kjaerboelling I."/>
            <person name="Rothschild-Mancinelli K."/>
            <person name="Lyhne E.K."/>
            <person name="Kogle M.E."/>
            <person name="Barry K."/>
            <person name="Clum A."/>
            <person name="Na H."/>
            <person name="Ledsgaard L."/>
            <person name="Lin J."/>
            <person name="Lipzen A."/>
            <person name="Kuo A."/>
            <person name="Riley R."/>
            <person name="Mondo S."/>
            <person name="Labutti K."/>
            <person name="Haridas S."/>
            <person name="Pangalinan J."/>
            <person name="Salamov A.A."/>
            <person name="Simmons B.A."/>
            <person name="Magnuson J.K."/>
            <person name="Chen J."/>
            <person name="Drula E."/>
            <person name="Henrissat B."/>
            <person name="Wiebenga A."/>
            <person name="Lubbers R.J."/>
            <person name="Gomes A.C."/>
            <person name="Makela M.R."/>
            <person name="Stajich J."/>
            <person name="Grigoriev I.V."/>
            <person name="Mortensen U.H."/>
            <person name="De Vries R.P."/>
            <person name="Baker S.E."/>
            <person name="Andersen M.R."/>
        </authorList>
    </citation>
    <scope>NUCLEOTIDE SEQUENCE [LARGE SCALE GENOMIC DNA]</scope>
    <source>
        <strain evidence="2 3">CBS 588.65</strain>
    </source>
</reference>
<gene>
    <name evidence="2" type="ORF">BJX63DRAFT_200333</name>
</gene>
<evidence type="ECO:0000259" key="1">
    <source>
        <dbReference type="Pfam" id="PF25577"/>
    </source>
</evidence>
<dbReference type="Pfam" id="PF25577">
    <property type="entry name" value="TPR_TAF2_C"/>
    <property type="match status" value="1"/>
</dbReference>
<dbReference type="InterPro" id="IPR057991">
    <property type="entry name" value="TPR_TAF2_C"/>
</dbReference>
<comment type="caution">
    <text evidence="2">The sequence shown here is derived from an EMBL/GenBank/DDBJ whole genome shotgun (WGS) entry which is preliminary data.</text>
</comment>